<dbReference type="AlphaFoldDB" id="A0A2U8W4Y3"/>
<evidence type="ECO:0000313" key="4">
    <source>
        <dbReference type="Proteomes" id="UP000245926"/>
    </source>
</evidence>
<gene>
    <name evidence="3" type="ORF">DK389_12360</name>
</gene>
<evidence type="ECO:0000256" key="1">
    <source>
        <dbReference type="SAM" id="MobiDB-lite"/>
    </source>
</evidence>
<dbReference type="InterPro" id="IPR041649">
    <property type="entry name" value="NepR"/>
</dbReference>
<organism evidence="3 4">
    <name type="scientific">Methylobacterium durans</name>
    <dbReference type="NCBI Taxonomy" id="2202825"/>
    <lineage>
        <taxon>Bacteria</taxon>
        <taxon>Pseudomonadati</taxon>
        <taxon>Pseudomonadota</taxon>
        <taxon>Alphaproteobacteria</taxon>
        <taxon>Hyphomicrobiales</taxon>
        <taxon>Methylobacteriaceae</taxon>
        <taxon>Methylobacterium</taxon>
    </lineage>
</organism>
<name>A0A2U8W4Y3_9HYPH</name>
<reference evidence="4" key="1">
    <citation type="submission" date="2018-05" db="EMBL/GenBank/DDBJ databases">
        <title>Complete Genome Sequence of Methylobacterium sp. 17SD2-17.</title>
        <authorList>
            <person name="Srinivasan S."/>
        </authorList>
    </citation>
    <scope>NUCLEOTIDE SEQUENCE [LARGE SCALE GENOMIC DNA]</scope>
    <source>
        <strain evidence="4">17SD2-17</strain>
    </source>
</reference>
<feature type="region of interest" description="Disordered" evidence="1">
    <location>
        <begin position="1"/>
        <end position="32"/>
    </location>
</feature>
<feature type="domain" description="Anti-sigma factor NepR" evidence="2">
    <location>
        <begin position="33"/>
        <end position="65"/>
    </location>
</feature>
<protein>
    <submittedName>
        <fullName evidence="3">Anti-sigma factor</fullName>
    </submittedName>
</protein>
<dbReference type="Pfam" id="PF18557">
    <property type="entry name" value="NepR"/>
    <property type="match status" value="1"/>
</dbReference>
<dbReference type="EMBL" id="CP029550">
    <property type="protein sequence ID" value="AWN41173.1"/>
    <property type="molecule type" value="Genomic_DNA"/>
</dbReference>
<evidence type="ECO:0000313" key="3">
    <source>
        <dbReference type="EMBL" id="AWN41173.1"/>
    </source>
</evidence>
<accession>A0A2U8W4Y3</accession>
<evidence type="ECO:0000259" key="2">
    <source>
        <dbReference type="Pfam" id="PF18557"/>
    </source>
</evidence>
<sequence>MMTREPDDRQSWPEPSPATAARKRRNRLDPAARRRIGQNLRALYAEVLSQPLPERFETLLADLAASLEPEEPSR</sequence>
<keyword evidence="4" id="KW-1185">Reference proteome</keyword>
<dbReference type="Proteomes" id="UP000245926">
    <property type="component" value="Chromosome"/>
</dbReference>
<dbReference type="KEGG" id="mets:DK389_12360"/>
<proteinExistence type="predicted"/>
<feature type="compositionally biased region" description="Basic and acidic residues" evidence="1">
    <location>
        <begin position="1"/>
        <end position="11"/>
    </location>
</feature>
<dbReference type="OrthoDB" id="8005587at2"/>